<accession>A0A840RE03</accession>
<dbReference type="SUPFAM" id="SSF90123">
    <property type="entry name" value="ABC transporter transmembrane region"/>
    <property type="match status" value="1"/>
</dbReference>
<feature type="compositionally biased region" description="Polar residues" evidence="9">
    <location>
        <begin position="595"/>
        <end position="612"/>
    </location>
</feature>
<dbReference type="InterPro" id="IPR003439">
    <property type="entry name" value="ABC_transporter-like_ATP-bd"/>
</dbReference>
<reference evidence="13 14" key="1">
    <citation type="submission" date="2020-08" db="EMBL/GenBank/DDBJ databases">
        <title>Genomic Encyclopedia of Type Strains, Phase IV (KMG-IV): sequencing the most valuable type-strain genomes for metagenomic binning, comparative biology and taxonomic classification.</title>
        <authorList>
            <person name="Goeker M."/>
        </authorList>
    </citation>
    <scope>NUCLEOTIDE SEQUENCE [LARGE SCALE GENOMIC DNA]</scope>
    <source>
        <strain evidence="13 14">DSM 18233</strain>
    </source>
</reference>
<dbReference type="SUPFAM" id="SSF52540">
    <property type="entry name" value="P-loop containing nucleoside triphosphate hydrolases"/>
    <property type="match status" value="1"/>
</dbReference>
<feature type="transmembrane region" description="Helical" evidence="10">
    <location>
        <begin position="179"/>
        <end position="199"/>
    </location>
</feature>
<gene>
    <name evidence="13" type="ORF">HNQ50_001480</name>
</gene>
<feature type="transmembrane region" description="Helical" evidence="10">
    <location>
        <begin position="290"/>
        <end position="308"/>
    </location>
</feature>
<dbReference type="PANTHER" id="PTHR43394:SF1">
    <property type="entry name" value="ATP-BINDING CASSETTE SUB-FAMILY B MEMBER 10, MITOCHONDRIAL"/>
    <property type="match status" value="1"/>
</dbReference>
<dbReference type="GO" id="GO:0005524">
    <property type="term" value="F:ATP binding"/>
    <property type="evidence" value="ECO:0007669"/>
    <property type="project" value="UniProtKB-KW"/>
</dbReference>
<keyword evidence="7 10" id="KW-1133">Transmembrane helix</keyword>
<feature type="transmembrane region" description="Helical" evidence="10">
    <location>
        <begin position="81"/>
        <end position="101"/>
    </location>
</feature>
<evidence type="ECO:0000256" key="6">
    <source>
        <dbReference type="ARBA" id="ARBA00022840"/>
    </source>
</evidence>
<evidence type="ECO:0000313" key="14">
    <source>
        <dbReference type="Proteomes" id="UP000543030"/>
    </source>
</evidence>
<evidence type="ECO:0000256" key="8">
    <source>
        <dbReference type="ARBA" id="ARBA00023136"/>
    </source>
</evidence>
<evidence type="ECO:0000259" key="12">
    <source>
        <dbReference type="PROSITE" id="PS50929"/>
    </source>
</evidence>
<protein>
    <submittedName>
        <fullName evidence="13">ATP-binding cassette subfamily B protein</fullName>
    </submittedName>
</protein>
<evidence type="ECO:0000256" key="1">
    <source>
        <dbReference type="ARBA" id="ARBA00004651"/>
    </source>
</evidence>
<feature type="domain" description="ABC transporter" evidence="11">
    <location>
        <begin position="357"/>
        <end position="591"/>
    </location>
</feature>
<evidence type="ECO:0000256" key="4">
    <source>
        <dbReference type="ARBA" id="ARBA00022692"/>
    </source>
</evidence>
<evidence type="ECO:0000256" key="9">
    <source>
        <dbReference type="SAM" id="MobiDB-lite"/>
    </source>
</evidence>
<feature type="compositionally biased region" description="Low complexity" evidence="9">
    <location>
        <begin position="613"/>
        <end position="647"/>
    </location>
</feature>
<dbReference type="GO" id="GO:0005886">
    <property type="term" value="C:plasma membrane"/>
    <property type="evidence" value="ECO:0007669"/>
    <property type="project" value="UniProtKB-SubCell"/>
</dbReference>
<organism evidence="13 14">
    <name type="scientific">Silvimonas terrae</name>
    <dbReference type="NCBI Taxonomy" id="300266"/>
    <lineage>
        <taxon>Bacteria</taxon>
        <taxon>Pseudomonadati</taxon>
        <taxon>Pseudomonadota</taxon>
        <taxon>Betaproteobacteria</taxon>
        <taxon>Neisseriales</taxon>
        <taxon>Chitinibacteraceae</taxon>
        <taxon>Silvimonas</taxon>
    </lineage>
</organism>
<feature type="transmembrane region" description="Helical" evidence="10">
    <location>
        <begin position="152"/>
        <end position="173"/>
    </location>
</feature>
<dbReference type="InterPro" id="IPR003593">
    <property type="entry name" value="AAA+_ATPase"/>
</dbReference>
<keyword evidence="3" id="KW-1003">Cell membrane</keyword>
<feature type="region of interest" description="Disordered" evidence="9">
    <location>
        <begin position="595"/>
        <end position="647"/>
    </location>
</feature>
<evidence type="ECO:0000256" key="5">
    <source>
        <dbReference type="ARBA" id="ARBA00022741"/>
    </source>
</evidence>
<keyword evidence="5" id="KW-0547">Nucleotide-binding</keyword>
<dbReference type="RefSeq" id="WP_184099041.1">
    <property type="nucleotide sequence ID" value="NZ_JACHHN010000002.1"/>
</dbReference>
<dbReference type="EMBL" id="JACHHN010000002">
    <property type="protein sequence ID" value="MBB5190758.1"/>
    <property type="molecule type" value="Genomic_DNA"/>
</dbReference>
<evidence type="ECO:0000313" key="13">
    <source>
        <dbReference type="EMBL" id="MBB5190758.1"/>
    </source>
</evidence>
<comment type="subcellular location">
    <subcellularLocation>
        <location evidence="1">Cell membrane</location>
        <topology evidence="1">Multi-pass membrane protein</topology>
    </subcellularLocation>
</comment>
<evidence type="ECO:0000256" key="7">
    <source>
        <dbReference type="ARBA" id="ARBA00022989"/>
    </source>
</evidence>
<dbReference type="PROSITE" id="PS00211">
    <property type="entry name" value="ABC_TRANSPORTER_1"/>
    <property type="match status" value="1"/>
</dbReference>
<dbReference type="PANTHER" id="PTHR43394">
    <property type="entry name" value="ATP-DEPENDENT PERMEASE MDL1, MITOCHONDRIAL"/>
    <property type="match status" value="1"/>
</dbReference>
<dbReference type="Pfam" id="PF00664">
    <property type="entry name" value="ABC_membrane"/>
    <property type="match status" value="1"/>
</dbReference>
<dbReference type="Gene3D" id="1.20.1560.10">
    <property type="entry name" value="ABC transporter type 1, transmembrane domain"/>
    <property type="match status" value="1"/>
</dbReference>
<dbReference type="Gene3D" id="3.40.50.300">
    <property type="entry name" value="P-loop containing nucleotide triphosphate hydrolases"/>
    <property type="match status" value="1"/>
</dbReference>
<sequence length="647" mass="71077">MSTSQTLRRAAGTPTLPDTPLRFVLYFVAQYRWRYLSMLLFETANASCGILIPYALGRIIKAVTLAHGATSTTLGQLSGPIALYVCFSVGEVLFGRIAGAIQIRLGPRQRQSVTRALYHYLQHHSHRYFSNNFAGALAHRISETAMGVTQTLWSLLTEFWPIFIVFSVSILLLAQTHHLLALFVGLWALGFVGISWLLARRCQPHALSAAAARSDTTGHIVDSVSNITSALLFARLDHERAQLNQILQDEFKAVRRANGYSERVRWFQFSAAAVLKIGVLYYALKLWSEGAISVGDFVMAISLALLIINEARNLSRRFLEFFEYVGNVANGVRTIIRPHELIDVPEPATAQFHAGKIEFKDVDFSYGPGKPVFERLNLTIHAGQRVGLVGYSGSGKSTFVSTLLRLYDVDGGQILIDGADIRSLSQDSLHGQLSLIPQDPTLFHRSLRENIRYGKLDASDNEVIAAAQKAHAHDFIEQMSDGYDAMVGERGVKLSGGQRQRIAIARVILKDAPILILDEATSSLDSVTEQAIQDTLDDVMRGKTVLVVAHRLSTIAHLDRILVFDNGRIVEDGSHTQLLARKGAYHRLWSKQSDGFLSDTPDQQNTSQSADLSQQTSPPQTSSSAAAHRVADGAPPAAPLGPDVSFA</sequence>
<dbReference type="AlphaFoldDB" id="A0A840RE03"/>
<dbReference type="InterPro" id="IPR027417">
    <property type="entry name" value="P-loop_NTPase"/>
</dbReference>
<dbReference type="InterPro" id="IPR011527">
    <property type="entry name" value="ABC1_TM_dom"/>
</dbReference>
<dbReference type="InterPro" id="IPR036640">
    <property type="entry name" value="ABC1_TM_sf"/>
</dbReference>
<dbReference type="InterPro" id="IPR039421">
    <property type="entry name" value="Type_1_exporter"/>
</dbReference>
<comment type="caution">
    <text evidence="13">The sequence shown here is derived from an EMBL/GenBank/DDBJ whole genome shotgun (WGS) entry which is preliminary data.</text>
</comment>
<dbReference type="SMART" id="SM00382">
    <property type="entry name" value="AAA"/>
    <property type="match status" value="1"/>
</dbReference>
<dbReference type="GO" id="GO:0015421">
    <property type="term" value="F:ABC-type oligopeptide transporter activity"/>
    <property type="evidence" value="ECO:0007669"/>
    <property type="project" value="TreeGrafter"/>
</dbReference>
<keyword evidence="6 13" id="KW-0067">ATP-binding</keyword>
<dbReference type="Pfam" id="PF00005">
    <property type="entry name" value="ABC_tran"/>
    <property type="match status" value="1"/>
</dbReference>
<keyword evidence="4 10" id="KW-0812">Transmembrane</keyword>
<dbReference type="PROSITE" id="PS50929">
    <property type="entry name" value="ABC_TM1F"/>
    <property type="match status" value="1"/>
</dbReference>
<keyword evidence="14" id="KW-1185">Reference proteome</keyword>
<keyword evidence="2" id="KW-0813">Transport</keyword>
<evidence type="ECO:0000256" key="2">
    <source>
        <dbReference type="ARBA" id="ARBA00022448"/>
    </source>
</evidence>
<keyword evidence="8 10" id="KW-0472">Membrane</keyword>
<dbReference type="GO" id="GO:0016887">
    <property type="term" value="F:ATP hydrolysis activity"/>
    <property type="evidence" value="ECO:0007669"/>
    <property type="project" value="InterPro"/>
</dbReference>
<dbReference type="FunFam" id="3.40.50.300:FF:000287">
    <property type="entry name" value="Multidrug ABC transporter ATP-binding protein"/>
    <property type="match status" value="1"/>
</dbReference>
<dbReference type="InterPro" id="IPR017871">
    <property type="entry name" value="ABC_transporter-like_CS"/>
</dbReference>
<evidence type="ECO:0000256" key="3">
    <source>
        <dbReference type="ARBA" id="ARBA00022475"/>
    </source>
</evidence>
<dbReference type="Proteomes" id="UP000543030">
    <property type="component" value="Unassembled WGS sequence"/>
</dbReference>
<name>A0A840RE03_9NEIS</name>
<feature type="domain" description="ABC transmembrane type-1" evidence="12">
    <location>
        <begin position="38"/>
        <end position="323"/>
    </location>
</feature>
<feature type="transmembrane region" description="Helical" evidence="10">
    <location>
        <begin position="35"/>
        <end position="56"/>
    </location>
</feature>
<evidence type="ECO:0000256" key="10">
    <source>
        <dbReference type="SAM" id="Phobius"/>
    </source>
</evidence>
<proteinExistence type="predicted"/>
<evidence type="ECO:0000259" key="11">
    <source>
        <dbReference type="PROSITE" id="PS50893"/>
    </source>
</evidence>
<dbReference type="PROSITE" id="PS50893">
    <property type="entry name" value="ABC_TRANSPORTER_2"/>
    <property type="match status" value="1"/>
</dbReference>